<feature type="compositionally biased region" description="Basic and acidic residues" evidence="3">
    <location>
        <begin position="165"/>
        <end position="190"/>
    </location>
</feature>
<feature type="compositionally biased region" description="Polar residues" evidence="3">
    <location>
        <begin position="656"/>
        <end position="672"/>
    </location>
</feature>
<accession>A0A9P7ZL90</accession>
<feature type="compositionally biased region" description="Acidic residues" evidence="3">
    <location>
        <begin position="2100"/>
        <end position="2110"/>
    </location>
</feature>
<keyword evidence="5" id="KW-1185">Reference proteome</keyword>
<feature type="coiled-coil region" evidence="2">
    <location>
        <begin position="1778"/>
        <end position="1805"/>
    </location>
</feature>
<proteinExistence type="predicted"/>
<feature type="compositionally biased region" description="Low complexity" evidence="3">
    <location>
        <begin position="1980"/>
        <end position="1991"/>
    </location>
</feature>
<feature type="compositionally biased region" description="Polar residues" evidence="3">
    <location>
        <begin position="530"/>
        <end position="545"/>
    </location>
</feature>
<dbReference type="GO" id="GO:0005856">
    <property type="term" value="C:cytoskeleton"/>
    <property type="evidence" value="ECO:0007669"/>
    <property type="project" value="TreeGrafter"/>
</dbReference>
<feature type="region of interest" description="Disordered" evidence="3">
    <location>
        <begin position="1499"/>
        <end position="1552"/>
    </location>
</feature>
<dbReference type="RefSeq" id="XP_046118107.1">
    <property type="nucleotide sequence ID" value="XM_046266898.1"/>
</dbReference>
<feature type="compositionally biased region" description="Polar residues" evidence="3">
    <location>
        <begin position="720"/>
        <end position="749"/>
    </location>
</feature>
<feature type="coiled-coil region" evidence="2">
    <location>
        <begin position="1632"/>
        <end position="1724"/>
    </location>
</feature>
<feature type="compositionally biased region" description="Basic and acidic residues" evidence="3">
    <location>
        <begin position="265"/>
        <end position="277"/>
    </location>
</feature>
<keyword evidence="1 2" id="KW-0175">Coiled coil</keyword>
<feature type="region of interest" description="Disordered" evidence="3">
    <location>
        <begin position="1341"/>
        <end position="1390"/>
    </location>
</feature>
<dbReference type="EMBL" id="MU251255">
    <property type="protein sequence ID" value="KAG9254183.1"/>
    <property type="molecule type" value="Genomic_DNA"/>
</dbReference>
<feature type="compositionally biased region" description="Polar residues" evidence="3">
    <location>
        <begin position="990"/>
        <end position="999"/>
    </location>
</feature>
<sequence length="2110" mass="232626">MSSSFCNSYDVHSSPALPPLPAPSLPARAQELLRTPEGAADDENYFGTASWGSPYPSSDHNLQPDSLDSDDGSDDSPLHQLAIDTPFLRPAPELFEGDDAHHDADPNSSISAAAAVLANRVRRQTQARGLTEDWIRTHTSGVNDVEPRLWFSDGSESEHSSLSGSEKDWKQEQDQNRTPKADPALKEAARRISRRNRGASSIETLKPSPRTRKVIAMATPETAAMPEAPVGETQEAASAQNEIPRSGTPARESNDEAKLPATPTRKVDKPLPKEPKSTPRIKKKIPWNGKNILVLLPRDEERGQPGKAPRPLRQNEIEKMFASWRELGYRTDGFDLLVEGYQPPGTDDSQSRGDWPQAEDLIHERSQKQYQVQLPDLNAWKTYENELREAKLRALGVSMPDEEPPAPPSPPITNPSRQASAQYPLNPFSPPLPASSASSNHNQSAMGFPFQHFNAQSPGIASPGPYGHQPGKYNPRQSISFPPSGSPYQFNPQGQWPGVQGMDRSESPSFAHLNGMMSPQSPFGVDGMQPTGSPAFNLHQRQASLQYPMLPHQQLQQQQSMRASPRLQEVREDDEGVSKSPSKTPEARKVNKDGVQAEIEDAEYHLEEQFRTQLEHEDYSPQQNRRQSGQPVPEHFANEPGKPMVLHHPRPHSRGHSLTQNNYYEDGNSFSENAEHGNLKQFAPMNGIPESQRGDESYEVDTNPSNLGTPNPDFDMSASLGHQKNASTVSNPWVDSTTQRVSHSTKPSLSKLNVKAPEFKFNPEKTFTPSGSFNFGGQPFQPTVLNTGIQEPYQPPAAFEPEKPKPEEPIIPSIESKEEGEISEVEKAPDVKDVATEELKVQPRQERESSIPAFTGNTSDSAQNDTFAPGQNVFSFASSGPKFRPDAPAFTPLRAVTSPMPSNVGHGSRPSIFGNIRISSAELDASSKRSRAIPIVRPTSRRSSSPPSEGQDAHLANEDEHGRPLNDARSKRAKSSAPDGDDVPLFANQPEDSTPTIQEAQEPAEKEPTEPENAPADTSLSSIGTDHHIETKATTTAPSESSPVDAADGDKTYKPFEFDSQFEARNFSEARPVGDDSFFKESGHSASLSATAHPFVPGEGFASPAAAATSVVTSAEAVEEPQHKRSASPTPKRKSLGLGASRFASPSPPPKPKGLAASRFADASSPELEPVQEVLPSVEQEPLVEEHGDQTFEEIDAIMEEMAHDPRLGVKKTTDSIKRAAPATEARDSPTHQLESPAPHSQYATEFASREYQELPKLRTPELEDPFLDPVDQRWPVGEEAEQSQSPLASDWEEAFSADEHEKLASRAQFFDGRVNQVVGNLLASRLEPLEQALFSIQDALAYKSGRPTSSRHDRRSMSAELRQSDADDEDDEPAPRRSLSPRRDRKMDQIRAAVLESLTAHQQAQPTVARAVPEDDSEARNAALLAHVLANSKPDFENAVQSRMPPPADPDVELKLSNEQSKVEKEDTSTDLQRQLQNAETRIEIENINKSVFDQRLRHQEERTEAEDRLSENQQEEQRLREANAEKDERIRNMEKANSKANSTNSTQSHAELTNKVNALEADLRAAERSDETARRHAGELAHTKSLNTITTQLEENERLRESWRGKYINAAREIAEENARRIKKDQSMLARQEAKTRERLELEMDRLQMNERSGMRAIKECERLETLLGELRTENHKLEQQARESGASETEVDAANHQVNMNNKLRQQLEAFKLEADHAKAHHEMMLEESENTKTSALDELHLQARHEQQRSTAADEHSKTEQSLLERLSFSASRIEHFQDRIAHLEEKLEVAKEAAAAAAAAANGPASPEIQQKSAAISAQSGVPEKISPQALRESIMVLQEQLQAREQRIEELEQTVAKSDPDAANKISKRDDEISWLRELLAVRHGDLQDIIMALSSENVDGNRVKDAAIRLKASLQMEEQERERAMNGASAINLPSLAQSIQSATPRVAQSIGAAWGSWRKGSTSSLTSMSGRARLNSAAASRNATPSKAGPGPQHPNLHLGGLMTPPASSIRQSPLVASKPQPTAFGSTGRRYPSHGSGSQPGQERRTSMTVRQSEKMPAPEAVLPQLQRDEPPVTPPMMRPAVYDSDAQAGDFDDEGFFVDE</sequence>
<feature type="region of interest" description="Disordered" evidence="3">
    <location>
        <begin position="394"/>
        <end position="749"/>
    </location>
</feature>
<feature type="compositionally biased region" description="Polar residues" evidence="3">
    <location>
        <begin position="1032"/>
        <end position="1042"/>
    </location>
</feature>
<feature type="compositionally biased region" description="Polar residues" evidence="3">
    <location>
        <begin position="620"/>
        <end position="630"/>
    </location>
</feature>
<evidence type="ECO:0000313" key="4">
    <source>
        <dbReference type="EMBL" id="KAG9254183.1"/>
    </source>
</evidence>
<feature type="compositionally biased region" description="Polar residues" evidence="3">
    <location>
        <begin position="765"/>
        <end position="789"/>
    </location>
</feature>
<dbReference type="Proteomes" id="UP000887229">
    <property type="component" value="Unassembled WGS sequence"/>
</dbReference>
<feature type="compositionally biased region" description="Low complexity" evidence="3">
    <location>
        <begin position="216"/>
        <end position="229"/>
    </location>
</feature>
<feature type="compositionally biased region" description="Basic and acidic residues" evidence="3">
    <location>
        <begin position="602"/>
        <end position="619"/>
    </location>
</feature>
<feature type="region of interest" description="Disordered" evidence="3">
    <location>
        <begin position="1"/>
        <end position="111"/>
    </location>
</feature>
<dbReference type="PANTHER" id="PTHR32083">
    <property type="entry name" value="CILIA AND FLAGELLA-ASSOCIATED PROTEIN 58-RELATED"/>
    <property type="match status" value="1"/>
</dbReference>
<feature type="compositionally biased region" description="Low complexity" evidence="3">
    <location>
        <begin position="937"/>
        <end position="948"/>
    </location>
</feature>
<feature type="compositionally biased region" description="Basic and acidic residues" evidence="3">
    <location>
        <begin position="1248"/>
        <end position="1262"/>
    </location>
</feature>
<feature type="compositionally biased region" description="Polar residues" evidence="3">
    <location>
        <begin position="1"/>
        <end position="11"/>
    </location>
</feature>
<evidence type="ECO:0000256" key="2">
    <source>
        <dbReference type="SAM" id="Coils"/>
    </source>
</evidence>
<feature type="compositionally biased region" description="Polar residues" evidence="3">
    <location>
        <begin position="55"/>
        <end position="64"/>
    </location>
</feature>
<comment type="caution">
    <text evidence="4">The sequence shown here is derived from an EMBL/GenBank/DDBJ whole genome shotgun (WGS) entry which is preliminary data.</text>
</comment>
<name>A0A9P7ZL90_9HYPO</name>
<feature type="region of interest" description="Disordered" evidence="3">
    <location>
        <begin position="1980"/>
        <end position="2110"/>
    </location>
</feature>
<feature type="compositionally biased region" description="Basic and acidic residues" evidence="3">
    <location>
        <begin position="951"/>
        <end position="970"/>
    </location>
</feature>
<gene>
    <name evidence="4" type="ORF">F5Z01DRAFT_743471</name>
</gene>
<feature type="compositionally biased region" description="Basic and acidic residues" evidence="3">
    <location>
        <begin position="1048"/>
        <end position="1057"/>
    </location>
</feature>
<feature type="region of interest" description="Disordered" evidence="3">
    <location>
        <begin position="1203"/>
        <end position="1297"/>
    </location>
</feature>
<organism evidence="4 5">
    <name type="scientific">Emericellopsis atlantica</name>
    <dbReference type="NCBI Taxonomy" id="2614577"/>
    <lineage>
        <taxon>Eukaryota</taxon>
        <taxon>Fungi</taxon>
        <taxon>Dikarya</taxon>
        <taxon>Ascomycota</taxon>
        <taxon>Pezizomycotina</taxon>
        <taxon>Sordariomycetes</taxon>
        <taxon>Hypocreomycetidae</taxon>
        <taxon>Hypocreales</taxon>
        <taxon>Bionectriaceae</taxon>
        <taxon>Emericellopsis</taxon>
    </lineage>
</organism>
<feature type="compositionally biased region" description="Polar residues" evidence="3">
    <location>
        <begin position="2044"/>
        <end position="2060"/>
    </location>
</feature>
<evidence type="ECO:0000256" key="1">
    <source>
        <dbReference type="ARBA" id="ARBA00023054"/>
    </source>
</evidence>
<dbReference type="OrthoDB" id="1293114at2759"/>
<dbReference type="PANTHER" id="PTHR32083:SF0">
    <property type="entry name" value="CILIA AND FLAGELLA-ASSOCIATED PROTEIN 58"/>
    <property type="match status" value="1"/>
</dbReference>
<feature type="compositionally biased region" description="Basic and acidic residues" evidence="3">
    <location>
        <begin position="1499"/>
        <end position="1539"/>
    </location>
</feature>
<feature type="compositionally biased region" description="Polar residues" evidence="3">
    <location>
        <begin position="1540"/>
        <end position="1552"/>
    </location>
</feature>
<evidence type="ECO:0000313" key="5">
    <source>
        <dbReference type="Proteomes" id="UP000887229"/>
    </source>
</evidence>
<feature type="compositionally biased region" description="Low complexity" evidence="3">
    <location>
        <begin position="1102"/>
        <end position="1116"/>
    </location>
</feature>
<feature type="compositionally biased region" description="Polar residues" evidence="3">
    <location>
        <begin position="855"/>
        <end position="866"/>
    </location>
</feature>
<feature type="compositionally biased region" description="Basic and acidic residues" evidence="3">
    <location>
        <begin position="1203"/>
        <end position="1218"/>
    </location>
</feature>
<dbReference type="GeneID" id="70297801"/>
<feature type="compositionally biased region" description="Basic residues" evidence="3">
    <location>
        <begin position="645"/>
        <end position="655"/>
    </location>
</feature>
<feature type="compositionally biased region" description="Polar residues" evidence="3">
    <location>
        <begin position="700"/>
        <end position="709"/>
    </location>
</feature>
<evidence type="ECO:0000256" key="3">
    <source>
        <dbReference type="SAM" id="MobiDB-lite"/>
    </source>
</evidence>
<reference evidence="4" key="1">
    <citation type="journal article" date="2021" name="IMA Fungus">
        <title>Genomic characterization of three marine fungi, including Emericellopsis atlantica sp. nov. with signatures of a generalist lifestyle and marine biomass degradation.</title>
        <authorList>
            <person name="Hagestad O.C."/>
            <person name="Hou L."/>
            <person name="Andersen J.H."/>
            <person name="Hansen E.H."/>
            <person name="Altermark B."/>
            <person name="Li C."/>
            <person name="Kuhnert E."/>
            <person name="Cox R.J."/>
            <person name="Crous P.W."/>
            <person name="Spatafora J.W."/>
            <person name="Lail K."/>
            <person name="Amirebrahimi M."/>
            <person name="Lipzen A."/>
            <person name="Pangilinan J."/>
            <person name="Andreopoulos W."/>
            <person name="Hayes R.D."/>
            <person name="Ng V."/>
            <person name="Grigoriev I.V."/>
            <person name="Jackson S.A."/>
            <person name="Sutton T.D.S."/>
            <person name="Dobson A.D.W."/>
            <person name="Rama T."/>
        </authorList>
    </citation>
    <scope>NUCLEOTIDE SEQUENCE</scope>
    <source>
        <strain evidence="4">TS7</strain>
    </source>
</reference>
<protein>
    <submittedName>
        <fullName evidence="4">Myosin class II heavy chain</fullName>
    </submittedName>
</protein>
<feature type="compositionally biased region" description="Polar residues" evidence="3">
    <location>
        <begin position="475"/>
        <end position="494"/>
    </location>
</feature>
<feature type="region of interest" description="Disordered" evidence="3">
    <location>
        <begin position="138"/>
        <end position="284"/>
    </location>
</feature>
<feature type="compositionally biased region" description="Basic and acidic residues" evidence="3">
    <location>
        <begin position="1066"/>
        <end position="1083"/>
    </location>
</feature>
<feature type="region of interest" description="Disordered" evidence="3">
    <location>
        <begin position="762"/>
        <end position="1186"/>
    </location>
</feature>
<feature type="compositionally biased region" description="Low complexity" evidence="3">
    <location>
        <begin position="434"/>
        <end position="445"/>
    </location>
</feature>
<feature type="compositionally biased region" description="Basic and acidic residues" evidence="3">
    <location>
        <begin position="815"/>
        <end position="849"/>
    </location>
</feature>